<dbReference type="RefSeq" id="WP_141481078.1">
    <property type="nucleotide sequence ID" value="NZ_CP029843.1"/>
</dbReference>
<proteinExistence type="predicted"/>
<sequence length="147" mass="15811">MSATRGGAGRVLAIAASVVVVATVATALMVMDPPAKQRDMRIDERREDDLMRIETLAREHLKAHDALPADLAALAARPGLAVAVADPVDGSAYGYEVTGPRSLRLCANFATDTSDRGGKRHVRSAWAHPAGHHCFDRRFEKPSRADD</sequence>
<gene>
    <name evidence="2" type="ORF">C9I47_0549</name>
    <name evidence="3" type="ORF">FKV24_002470</name>
</gene>
<evidence type="ECO:0000313" key="5">
    <source>
        <dbReference type="Proteomes" id="UP000320431"/>
    </source>
</evidence>
<dbReference type="AlphaFoldDB" id="A0A2U9T3Y9"/>
<evidence type="ECO:0000313" key="3">
    <source>
        <dbReference type="EMBL" id="KAB8198376.1"/>
    </source>
</evidence>
<evidence type="ECO:0000313" key="4">
    <source>
        <dbReference type="Proteomes" id="UP000249447"/>
    </source>
</evidence>
<keyword evidence="4" id="KW-1185">Reference proteome</keyword>
<dbReference type="OrthoDB" id="532576at2"/>
<evidence type="ECO:0000256" key="1">
    <source>
        <dbReference type="SAM" id="Phobius"/>
    </source>
</evidence>
<dbReference type="EMBL" id="VICD02000027">
    <property type="protein sequence ID" value="KAB8198376.1"/>
    <property type="molecule type" value="Genomic_DNA"/>
</dbReference>
<feature type="transmembrane region" description="Helical" evidence="1">
    <location>
        <begin position="12"/>
        <end position="31"/>
    </location>
</feature>
<evidence type="ECO:0008006" key="6">
    <source>
        <dbReference type="Google" id="ProtNLM"/>
    </source>
</evidence>
<reference evidence="2 4" key="1">
    <citation type="submission" date="2018-05" db="EMBL/GenBank/DDBJ databases">
        <title>The complete genome of Lysobacter maris HZ9B, a marine bacterium antagonistic against terrestrial plant pathogens.</title>
        <authorList>
            <person name="Zhang X.-Q."/>
        </authorList>
    </citation>
    <scope>NUCLEOTIDE SEQUENCE [LARGE SCALE GENOMIC DNA]</scope>
    <source>
        <strain evidence="2 4">HZ9B</strain>
    </source>
</reference>
<protein>
    <recommendedName>
        <fullName evidence="6">Type II secretion system protein</fullName>
    </recommendedName>
</protein>
<dbReference type="EMBL" id="CP029843">
    <property type="protein sequence ID" value="AWV06272.1"/>
    <property type="molecule type" value="Genomic_DNA"/>
</dbReference>
<dbReference type="Proteomes" id="UP000249447">
    <property type="component" value="Chromosome"/>
</dbReference>
<keyword evidence="1" id="KW-0472">Membrane</keyword>
<name>A0A2U9T3Y9_9GAMM</name>
<dbReference type="Proteomes" id="UP000320431">
    <property type="component" value="Unassembled WGS sequence"/>
</dbReference>
<accession>A0A2U9T3Y9</accession>
<reference evidence="3 5" key="2">
    <citation type="submission" date="2019-10" db="EMBL/GenBank/DDBJ databases">
        <title>Lysobacter alkalisoli sp. nov., isolated from saline-alkaline soil.</title>
        <authorList>
            <person name="Sun J.-Q."/>
        </authorList>
    </citation>
    <scope>NUCLEOTIDE SEQUENCE [LARGE SCALE GENOMIC DNA]</scope>
    <source>
        <strain evidence="3 5">KCTC 42381</strain>
    </source>
</reference>
<evidence type="ECO:0000313" key="2">
    <source>
        <dbReference type="EMBL" id="AWV06272.1"/>
    </source>
</evidence>
<dbReference type="KEGG" id="lmb:C9I47_0549"/>
<organism evidence="2 4">
    <name type="scientific">Marilutibacter maris</name>
    <dbReference type="NCBI Taxonomy" id="1605891"/>
    <lineage>
        <taxon>Bacteria</taxon>
        <taxon>Pseudomonadati</taxon>
        <taxon>Pseudomonadota</taxon>
        <taxon>Gammaproteobacteria</taxon>
        <taxon>Lysobacterales</taxon>
        <taxon>Lysobacteraceae</taxon>
        <taxon>Marilutibacter</taxon>
    </lineage>
</organism>
<keyword evidence="1" id="KW-1133">Transmembrane helix</keyword>
<keyword evidence="1" id="KW-0812">Transmembrane</keyword>